<evidence type="ECO:0008006" key="3">
    <source>
        <dbReference type="Google" id="ProtNLM"/>
    </source>
</evidence>
<organism evidence="1 2">
    <name type="scientific">Aliarcobacter butzleri L355</name>
    <dbReference type="NCBI Taxonomy" id="1447263"/>
    <lineage>
        <taxon>Bacteria</taxon>
        <taxon>Pseudomonadati</taxon>
        <taxon>Campylobacterota</taxon>
        <taxon>Epsilonproteobacteria</taxon>
        <taxon>Campylobacterales</taxon>
        <taxon>Arcobacteraceae</taxon>
        <taxon>Aliarcobacter</taxon>
    </lineage>
</organism>
<evidence type="ECO:0000313" key="1">
    <source>
        <dbReference type="EMBL" id="KLE07945.1"/>
    </source>
</evidence>
<dbReference type="PATRIC" id="fig|1447263.3.peg.2121"/>
<evidence type="ECO:0000313" key="2">
    <source>
        <dbReference type="Proteomes" id="UP000035154"/>
    </source>
</evidence>
<dbReference type="Gene3D" id="1.10.287.950">
    <property type="entry name" value="Methyl-accepting chemotaxis protein"/>
    <property type="match status" value="1"/>
</dbReference>
<accession>A0A0G9KQ90</accession>
<dbReference type="EMBL" id="JAIW01000067">
    <property type="protein sequence ID" value="KLE07945.1"/>
    <property type="molecule type" value="Genomic_DNA"/>
</dbReference>
<name>A0A0G9KQ90_9BACT</name>
<dbReference type="AlphaFoldDB" id="A0A0G9KQ90"/>
<comment type="caution">
    <text evidence="1">The sequence shown here is derived from an EMBL/GenBank/DDBJ whole genome shotgun (WGS) entry which is preliminary data.</text>
</comment>
<protein>
    <recommendedName>
        <fullName evidence="3">Methyl-accepting transducer domain-containing protein</fullName>
    </recommendedName>
</protein>
<gene>
    <name evidence="1" type="ORF">AF80_10880</name>
</gene>
<dbReference type="Proteomes" id="UP000035154">
    <property type="component" value="Unassembled WGS sequence"/>
</dbReference>
<reference evidence="1 2" key="1">
    <citation type="submission" date="2014-01" db="EMBL/GenBank/DDBJ databases">
        <title>Development of a Comparative Genomic Fingerprinting Assay for High Resolution Genotyping of Arcobacter butzleri.</title>
        <authorList>
            <person name="Webb A.L."/>
            <person name="Inglis G.D."/>
            <person name="Kruczkiewicz P."/>
            <person name="Selinger L.B."/>
            <person name="Taboada E.N."/>
        </authorList>
    </citation>
    <scope>NUCLEOTIDE SEQUENCE [LARGE SCALE GENOMIC DNA]</scope>
    <source>
        <strain evidence="1 2">L355</strain>
    </source>
</reference>
<proteinExistence type="predicted"/>
<sequence length="121" mass="13222">MRNLANRSTQAAYEIKKLVESANIKTNDGKTIANEMIEGYTVLNTNIDKTIELISSVADISKEQQVGIVQINSAINILEQQIKANAEVSSQANNIAIKTSNIANTIVDTANQKEFEGKENI</sequence>
<dbReference type="SUPFAM" id="SSF58104">
    <property type="entry name" value="Methyl-accepting chemotaxis protein (MCP) signaling domain"/>
    <property type="match status" value="1"/>
</dbReference>